<evidence type="ECO:0000256" key="6">
    <source>
        <dbReference type="ARBA" id="ARBA00022694"/>
    </source>
</evidence>
<comment type="function">
    <text evidence="1">Catalyzes the 2-thiolation of uridine at the wobble position (U34) of mitochondrial tRNA(Lys), tRNA(Glu) and tRNA(Gln). Required for the formation of 5-taurinomethyl-2-thiouridine (tm5s2U) of mitochondrial tRNA(Lys), tRNA(Glu), and tRNA(Gln) at the wobble position. ATP is required to activate the C2 atom of the wobble base.</text>
</comment>
<evidence type="ECO:0000256" key="5">
    <source>
        <dbReference type="ARBA" id="ARBA00022679"/>
    </source>
</evidence>
<dbReference type="FunFam" id="3.40.50.620:FF:000115">
    <property type="entry name" value="tRNA-specific 2-thiouridylase MnmA"/>
    <property type="match status" value="1"/>
</dbReference>
<evidence type="ECO:0000256" key="9">
    <source>
        <dbReference type="ARBA" id="ARBA00022884"/>
    </source>
</evidence>
<dbReference type="GO" id="GO:0002143">
    <property type="term" value="P:tRNA wobble position uridine thiolation"/>
    <property type="evidence" value="ECO:0007669"/>
    <property type="project" value="TreeGrafter"/>
</dbReference>
<reference evidence="14 15" key="1">
    <citation type="journal article" date="2018" name="Genome Biol. Evol.">
        <title>Multiple Roots of Fruiting Body Formation in Amoebozoa.</title>
        <authorList>
            <person name="Hillmann F."/>
            <person name="Forbes G."/>
            <person name="Novohradska S."/>
            <person name="Ferling I."/>
            <person name="Riege K."/>
            <person name="Groth M."/>
            <person name="Westermann M."/>
            <person name="Marz M."/>
            <person name="Spaller T."/>
            <person name="Winckler T."/>
            <person name="Schaap P."/>
            <person name="Glockner G."/>
        </authorList>
    </citation>
    <scope>NUCLEOTIDE SEQUENCE [LARGE SCALE GENOMIC DNA]</scope>
    <source>
        <strain evidence="14 15">Jena</strain>
    </source>
</reference>
<dbReference type="PANTHER" id="PTHR11933:SF5">
    <property type="entry name" value="MITOCHONDRIAL TRNA-SPECIFIC 2-THIOURIDYLASE 1"/>
    <property type="match status" value="1"/>
</dbReference>
<dbReference type="PANTHER" id="PTHR11933">
    <property type="entry name" value="TRNA 5-METHYLAMINOMETHYL-2-THIOURIDYLATE -METHYLTRANSFERASE"/>
    <property type="match status" value="1"/>
</dbReference>
<comment type="caution">
    <text evidence="14">The sequence shown here is derived from an EMBL/GenBank/DDBJ whole genome shotgun (WGS) entry which is preliminary data.</text>
</comment>
<dbReference type="Gene3D" id="3.40.50.620">
    <property type="entry name" value="HUPs"/>
    <property type="match status" value="1"/>
</dbReference>
<dbReference type="AlphaFoldDB" id="A0A2P6NW94"/>
<keyword evidence="5" id="KW-0808">Transferase</keyword>
<evidence type="ECO:0000256" key="12">
    <source>
        <dbReference type="SAM" id="MobiDB-lite"/>
    </source>
</evidence>
<dbReference type="Pfam" id="PF20259">
    <property type="entry name" value="tRNA_Me_trans_M"/>
    <property type="match status" value="1"/>
</dbReference>
<dbReference type="GO" id="GO:0000049">
    <property type="term" value="F:tRNA binding"/>
    <property type="evidence" value="ECO:0007669"/>
    <property type="project" value="UniProtKB-KW"/>
</dbReference>
<evidence type="ECO:0000259" key="13">
    <source>
        <dbReference type="Pfam" id="PF20259"/>
    </source>
</evidence>
<feature type="compositionally biased region" description="Polar residues" evidence="12">
    <location>
        <begin position="371"/>
        <end position="387"/>
    </location>
</feature>
<dbReference type="CDD" id="cd01998">
    <property type="entry name" value="MnmA_TRMU-like"/>
    <property type="match status" value="1"/>
</dbReference>
<dbReference type="SUPFAM" id="SSF52402">
    <property type="entry name" value="Adenine nucleotide alpha hydrolases-like"/>
    <property type="match status" value="1"/>
</dbReference>
<dbReference type="FunCoup" id="A0A2P6NW94">
    <property type="interactions" value="266"/>
</dbReference>
<protein>
    <recommendedName>
        <fullName evidence="3">tRNA-5-taurinomethyluridine 2-sulfurtransferase</fullName>
        <ecNumber evidence="3">2.8.1.14</ecNumber>
    </recommendedName>
</protein>
<gene>
    <name evidence="14" type="ORF">PROFUN_03346</name>
</gene>
<dbReference type="InterPro" id="IPR004506">
    <property type="entry name" value="MnmA-like"/>
</dbReference>
<evidence type="ECO:0000256" key="1">
    <source>
        <dbReference type="ARBA" id="ARBA00003986"/>
    </source>
</evidence>
<feature type="region of interest" description="Disordered" evidence="12">
    <location>
        <begin position="359"/>
        <end position="387"/>
    </location>
</feature>
<dbReference type="NCBIfam" id="NF001138">
    <property type="entry name" value="PRK00143.1"/>
    <property type="match status" value="1"/>
</dbReference>
<evidence type="ECO:0000313" key="15">
    <source>
        <dbReference type="Proteomes" id="UP000241769"/>
    </source>
</evidence>
<dbReference type="GO" id="GO:0061708">
    <property type="term" value="F:tRNA-5-taurinomethyluridine 2-sulfurtransferase"/>
    <property type="evidence" value="ECO:0007669"/>
    <property type="project" value="UniProtKB-EC"/>
</dbReference>
<evidence type="ECO:0000256" key="2">
    <source>
        <dbReference type="ARBA" id="ARBA00006191"/>
    </source>
</evidence>
<dbReference type="STRING" id="1890364.A0A2P6NW94"/>
<comment type="similarity">
    <text evidence="2">Belongs to the MnmA/TRMU family.</text>
</comment>
<dbReference type="InterPro" id="IPR023382">
    <property type="entry name" value="MnmA-like_central_sf"/>
</dbReference>
<feature type="domain" description="tRNA-specific 2-thiouridylase MnmA-like central" evidence="13">
    <location>
        <begin position="249"/>
        <end position="310"/>
    </location>
</feature>
<evidence type="ECO:0000256" key="11">
    <source>
        <dbReference type="ARBA" id="ARBA00049564"/>
    </source>
</evidence>
<evidence type="ECO:0000313" key="14">
    <source>
        <dbReference type="EMBL" id="PRP88237.1"/>
    </source>
</evidence>
<dbReference type="EMBL" id="MDYQ01000012">
    <property type="protein sequence ID" value="PRP88237.1"/>
    <property type="molecule type" value="Genomic_DNA"/>
</dbReference>
<dbReference type="Pfam" id="PF03054">
    <property type="entry name" value="tRNA_Me_trans"/>
    <property type="match status" value="1"/>
</dbReference>
<dbReference type="InterPro" id="IPR014729">
    <property type="entry name" value="Rossmann-like_a/b/a_fold"/>
</dbReference>
<dbReference type="EC" id="2.8.1.14" evidence="3"/>
<dbReference type="InterPro" id="IPR046884">
    <property type="entry name" value="MnmA-like_central"/>
</dbReference>
<sequence>MHTIIRTRVIRPFSPVPIKPPKFCRQLSTDDTLKRICDLREHPKVKGKNPSSVRVVVGLSGGVDSSVTALLLKEAGFNVSAAFMHNWECTSKEDYASAQEVCHHLDIPLHRVEYVKEYWNQVFQQFIEDLRKGITPNPDVNCNREIKFNRFYKYATETLGADFLATGHYATIGWCGDEEVRLMRSVTEDKDQTYFLSTVTQEPLKRVIFPLGDMHKSEVRAIAKRSGLPTAGRKDSTGICFVGKTDFKEFVNQFIEPRPGGRSEGFRLIKANHEGAHLYTTGQSIRVSGQPSRLFVCGKNNENNTVYVCKEDHPLLYSSTAQVSYFQWIGQRPPNIQGRRALQCNIEVGTEVRYRRAQPVGQEEVKEETHCPSNLMASQKLSHQGKY</sequence>
<keyword evidence="7" id="KW-0547">Nucleotide-binding</keyword>
<dbReference type="InParanoid" id="A0A2P6NW94"/>
<accession>A0A2P6NW94</accession>
<evidence type="ECO:0000256" key="10">
    <source>
        <dbReference type="ARBA" id="ARBA00023157"/>
    </source>
</evidence>
<keyword evidence="6" id="KW-0819">tRNA processing</keyword>
<keyword evidence="8" id="KW-0067">ATP-binding</keyword>
<keyword evidence="4" id="KW-0820">tRNA-binding</keyword>
<dbReference type="Gene3D" id="2.30.30.280">
    <property type="entry name" value="Adenine nucleotide alpha hydrolases-like domains"/>
    <property type="match status" value="1"/>
</dbReference>
<evidence type="ECO:0000256" key="8">
    <source>
        <dbReference type="ARBA" id="ARBA00022840"/>
    </source>
</evidence>
<evidence type="ECO:0000256" key="4">
    <source>
        <dbReference type="ARBA" id="ARBA00022555"/>
    </source>
</evidence>
<comment type="catalytic activity">
    <reaction evidence="11">
        <text>5-taurinomethyluridine(34) in tRNA + S-sulfanyl-L-cysteinyl-[protein] + AH2 + ATP = 5-taurinomethyl-2-thiouridine(34) in tRNA + L-cysteinyl-[protein] + A + AMP + diphosphate + H(+)</text>
        <dbReference type="Rhea" id="RHEA:47040"/>
        <dbReference type="Rhea" id="RHEA-COMP:10131"/>
        <dbReference type="Rhea" id="RHEA-COMP:11726"/>
        <dbReference type="Rhea" id="RHEA-COMP:11732"/>
        <dbReference type="Rhea" id="RHEA-COMP:11733"/>
        <dbReference type="ChEBI" id="CHEBI:13193"/>
        <dbReference type="ChEBI" id="CHEBI:15378"/>
        <dbReference type="ChEBI" id="CHEBI:17499"/>
        <dbReference type="ChEBI" id="CHEBI:29950"/>
        <dbReference type="ChEBI" id="CHEBI:30616"/>
        <dbReference type="ChEBI" id="CHEBI:33019"/>
        <dbReference type="ChEBI" id="CHEBI:61963"/>
        <dbReference type="ChEBI" id="CHEBI:87171"/>
        <dbReference type="ChEBI" id="CHEBI:87172"/>
        <dbReference type="ChEBI" id="CHEBI:456215"/>
        <dbReference type="EC" id="2.8.1.14"/>
    </reaction>
</comment>
<keyword evidence="15" id="KW-1185">Reference proteome</keyword>
<keyword evidence="10" id="KW-1015">Disulfide bond</keyword>
<proteinExistence type="inferred from homology"/>
<organism evidence="14 15">
    <name type="scientific">Planoprotostelium fungivorum</name>
    <dbReference type="NCBI Taxonomy" id="1890364"/>
    <lineage>
        <taxon>Eukaryota</taxon>
        <taxon>Amoebozoa</taxon>
        <taxon>Evosea</taxon>
        <taxon>Variosea</taxon>
        <taxon>Cavosteliida</taxon>
        <taxon>Cavosteliaceae</taxon>
        <taxon>Planoprotostelium</taxon>
    </lineage>
</organism>
<evidence type="ECO:0000256" key="7">
    <source>
        <dbReference type="ARBA" id="ARBA00022741"/>
    </source>
</evidence>
<dbReference type="Proteomes" id="UP000241769">
    <property type="component" value="Unassembled WGS sequence"/>
</dbReference>
<dbReference type="GO" id="GO:0005524">
    <property type="term" value="F:ATP binding"/>
    <property type="evidence" value="ECO:0007669"/>
    <property type="project" value="UniProtKB-KW"/>
</dbReference>
<dbReference type="OrthoDB" id="3685at2759"/>
<name>A0A2P6NW94_9EUKA</name>
<evidence type="ECO:0000256" key="3">
    <source>
        <dbReference type="ARBA" id="ARBA00011953"/>
    </source>
</evidence>
<keyword evidence="9" id="KW-0694">RNA-binding</keyword>
<dbReference type="NCBIfam" id="TIGR00420">
    <property type="entry name" value="trmU"/>
    <property type="match status" value="1"/>
</dbReference>